<dbReference type="Proteomes" id="UP000504617">
    <property type="component" value="Unplaced"/>
</dbReference>
<dbReference type="InterPro" id="IPR036412">
    <property type="entry name" value="HAD-like_sf"/>
</dbReference>
<dbReference type="GO" id="GO:0140327">
    <property type="term" value="F:flippase activity"/>
    <property type="evidence" value="ECO:0007669"/>
    <property type="project" value="UniProtKB-ARBA"/>
</dbReference>
<feature type="binding site" evidence="13">
    <location>
        <position position="729"/>
    </location>
    <ligand>
        <name>ATP</name>
        <dbReference type="ChEBI" id="CHEBI:30616"/>
    </ligand>
</feature>
<dbReference type="SUPFAM" id="SSF56784">
    <property type="entry name" value="HAD-like"/>
    <property type="match status" value="1"/>
</dbReference>
<dbReference type="NCBIfam" id="TIGR01494">
    <property type="entry name" value="ATPase_P-type"/>
    <property type="match status" value="1"/>
</dbReference>
<keyword evidence="11 15" id="KW-0472">Membrane</keyword>
<dbReference type="FunFam" id="3.40.50.1000:FF:000001">
    <property type="entry name" value="Phospholipid-transporting ATPase IC"/>
    <property type="match status" value="1"/>
</dbReference>
<dbReference type="PRINTS" id="PR00119">
    <property type="entry name" value="CATATPASE"/>
</dbReference>
<dbReference type="GO" id="GO:0005886">
    <property type="term" value="C:plasma membrane"/>
    <property type="evidence" value="ECO:0007669"/>
    <property type="project" value="TreeGrafter"/>
</dbReference>
<feature type="region of interest" description="Disordered" evidence="16">
    <location>
        <begin position="345"/>
        <end position="406"/>
    </location>
</feature>
<feature type="binding site" evidence="13">
    <location>
        <position position="706"/>
    </location>
    <ligand>
        <name>ATP</name>
        <dbReference type="ChEBI" id="CHEBI:30616"/>
    </ligand>
</feature>
<comment type="similarity">
    <text evidence="3 15">Belongs to the cation transport ATPase (P-type) (TC 3.A.3) family. Type IV subfamily.</text>
</comment>
<dbReference type="InterPro" id="IPR032630">
    <property type="entry name" value="P_typ_ATPase_c"/>
</dbReference>
<feature type="binding site" evidence="14">
    <location>
        <position position="726"/>
    </location>
    <ligand>
        <name>Mg(2+)</name>
        <dbReference type="ChEBI" id="CHEBI:18420"/>
    </ligand>
</feature>
<evidence type="ECO:0000256" key="1">
    <source>
        <dbReference type="ARBA" id="ARBA00001946"/>
    </source>
</evidence>
<feature type="transmembrane region" description="Helical" evidence="15">
    <location>
        <begin position="894"/>
        <end position="913"/>
    </location>
</feature>
<evidence type="ECO:0000259" key="18">
    <source>
        <dbReference type="Pfam" id="PF16212"/>
    </source>
</evidence>
<keyword evidence="7 13" id="KW-0067">ATP-binding</keyword>
<feature type="binding site" evidence="13">
    <location>
        <position position="465"/>
    </location>
    <ligand>
        <name>ATP</name>
        <dbReference type="ChEBI" id="CHEBI:30616"/>
    </ligand>
</feature>
<feature type="domain" description="P-type ATPase C-terminal" evidence="18">
    <location>
        <begin position="752"/>
        <end position="995"/>
    </location>
</feature>
<name>A0A6I9XEW0_9SAUR</name>
<dbReference type="PROSITE" id="PS00154">
    <property type="entry name" value="ATPASE_E1_E2"/>
    <property type="match status" value="1"/>
</dbReference>
<dbReference type="OrthoDB" id="377733at2759"/>
<feature type="transmembrane region" description="Helical" evidence="15">
    <location>
        <begin position="91"/>
        <end position="108"/>
    </location>
</feature>
<dbReference type="KEGG" id="tsr:106542842"/>
<dbReference type="Pfam" id="PF13246">
    <property type="entry name" value="Cation_ATPase"/>
    <property type="match status" value="1"/>
</dbReference>
<feature type="binding site" evidence="13">
    <location>
        <position position="590"/>
    </location>
    <ligand>
        <name>ATP</name>
        <dbReference type="ChEBI" id="CHEBI:30616"/>
    </ligand>
</feature>
<proteinExistence type="inferred from homology"/>
<gene>
    <name evidence="20" type="primary">ATP10B</name>
</gene>
<dbReference type="EC" id="7.6.2.1" evidence="15"/>
<dbReference type="InterPro" id="IPR018303">
    <property type="entry name" value="ATPase_P-typ_P_site"/>
</dbReference>
<feature type="transmembrane region" description="Helical" evidence="15">
    <location>
        <begin position="920"/>
        <end position="939"/>
    </location>
</feature>
<dbReference type="InterPro" id="IPR023214">
    <property type="entry name" value="HAD_sf"/>
</dbReference>
<dbReference type="AlphaFoldDB" id="A0A6I9XEW0"/>
<dbReference type="Pfam" id="PF16209">
    <property type="entry name" value="PhoLip_ATPase_N"/>
    <property type="match status" value="1"/>
</dbReference>
<evidence type="ECO:0000256" key="5">
    <source>
        <dbReference type="ARBA" id="ARBA00022723"/>
    </source>
</evidence>
<organism evidence="19 20">
    <name type="scientific">Thamnophis sirtalis</name>
    <dbReference type="NCBI Taxonomy" id="35019"/>
    <lineage>
        <taxon>Eukaryota</taxon>
        <taxon>Metazoa</taxon>
        <taxon>Chordata</taxon>
        <taxon>Craniata</taxon>
        <taxon>Vertebrata</taxon>
        <taxon>Euteleostomi</taxon>
        <taxon>Lepidosauria</taxon>
        <taxon>Squamata</taxon>
        <taxon>Bifurcata</taxon>
        <taxon>Unidentata</taxon>
        <taxon>Episquamata</taxon>
        <taxon>Toxicofera</taxon>
        <taxon>Serpentes</taxon>
        <taxon>Colubroidea</taxon>
        <taxon>Colubridae</taxon>
        <taxon>Natricinae</taxon>
        <taxon>Thamnophis</taxon>
    </lineage>
</organism>
<evidence type="ECO:0000256" key="7">
    <source>
        <dbReference type="ARBA" id="ARBA00022840"/>
    </source>
</evidence>
<dbReference type="GO" id="GO:0045332">
    <property type="term" value="P:phospholipid translocation"/>
    <property type="evidence" value="ECO:0007669"/>
    <property type="project" value="TreeGrafter"/>
</dbReference>
<feature type="transmembrane region" description="Helical" evidence="15">
    <location>
        <begin position="815"/>
        <end position="836"/>
    </location>
</feature>
<keyword evidence="5 14" id="KW-0479">Metal-binding</keyword>
<keyword evidence="10 15" id="KW-1133">Transmembrane helix</keyword>
<evidence type="ECO:0000256" key="3">
    <source>
        <dbReference type="ARBA" id="ARBA00008109"/>
    </source>
</evidence>
<feature type="binding site" evidence="13">
    <location>
        <position position="423"/>
    </location>
    <ligand>
        <name>ATP</name>
        <dbReference type="ChEBI" id="CHEBI:30616"/>
    </ligand>
</feature>
<evidence type="ECO:0000313" key="19">
    <source>
        <dbReference type="Proteomes" id="UP000504617"/>
    </source>
</evidence>
<dbReference type="InterPro" id="IPR001757">
    <property type="entry name" value="P_typ_ATPase"/>
</dbReference>
<dbReference type="PANTHER" id="PTHR24092">
    <property type="entry name" value="PROBABLE PHOSPHOLIPID-TRANSPORTING ATPASE"/>
    <property type="match status" value="1"/>
</dbReference>
<dbReference type="GO" id="GO:0005783">
    <property type="term" value="C:endoplasmic reticulum"/>
    <property type="evidence" value="ECO:0007669"/>
    <property type="project" value="UniProtKB-ARBA"/>
</dbReference>
<feature type="binding site" evidence="13">
    <location>
        <position position="589"/>
    </location>
    <ligand>
        <name>ATP</name>
        <dbReference type="ChEBI" id="CHEBI:30616"/>
    </ligand>
</feature>
<dbReference type="InterPro" id="IPR032631">
    <property type="entry name" value="P-type_ATPase_N"/>
</dbReference>
<protein>
    <recommendedName>
        <fullName evidence="15">Phospholipid-transporting ATPase</fullName>
        <ecNumber evidence="15">7.6.2.1</ecNumber>
    </recommendedName>
</protein>
<dbReference type="InterPro" id="IPR023299">
    <property type="entry name" value="ATPase_P-typ_cyto_dom_N"/>
</dbReference>
<dbReference type="Gene3D" id="1.20.1110.10">
    <property type="entry name" value="Calcium-transporting ATPase, transmembrane domain"/>
    <property type="match status" value="1"/>
</dbReference>
<evidence type="ECO:0000259" key="17">
    <source>
        <dbReference type="Pfam" id="PF16209"/>
    </source>
</evidence>
<evidence type="ECO:0000256" key="16">
    <source>
        <dbReference type="SAM" id="MobiDB-lite"/>
    </source>
</evidence>
<evidence type="ECO:0000256" key="2">
    <source>
        <dbReference type="ARBA" id="ARBA00004141"/>
    </source>
</evidence>
<evidence type="ECO:0000256" key="13">
    <source>
        <dbReference type="PIRSR" id="PIRSR606539-2"/>
    </source>
</evidence>
<feature type="region of interest" description="Disordered" evidence="16">
    <location>
        <begin position="1098"/>
        <end position="1120"/>
    </location>
</feature>
<evidence type="ECO:0000256" key="9">
    <source>
        <dbReference type="ARBA" id="ARBA00022967"/>
    </source>
</evidence>
<dbReference type="FunFam" id="3.40.50.1000:FF:000023">
    <property type="entry name" value="Phospholipid-transporting ATPase"/>
    <property type="match status" value="1"/>
</dbReference>
<feature type="binding site" evidence="13">
    <location>
        <position position="700"/>
    </location>
    <ligand>
        <name>ATP</name>
        <dbReference type="ChEBI" id="CHEBI:30616"/>
    </ligand>
</feature>
<evidence type="ECO:0000256" key="15">
    <source>
        <dbReference type="RuleBase" id="RU362033"/>
    </source>
</evidence>
<evidence type="ECO:0000256" key="12">
    <source>
        <dbReference type="ARBA" id="ARBA00034036"/>
    </source>
</evidence>
<feature type="binding site" evidence="13">
    <location>
        <position position="489"/>
    </location>
    <ligand>
        <name>ATP</name>
        <dbReference type="ChEBI" id="CHEBI:30616"/>
    </ligand>
</feature>
<feature type="transmembrane region" description="Helical" evidence="15">
    <location>
        <begin position="864"/>
        <end position="888"/>
    </location>
</feature>
<dbReference type="Pfam" id="PF16212">
    <property type="entry name" value="PhoLip_ATPase_C"/>
    <property type="match status" value="1"/>
</dbReference>
<feature type="transmembrane region" description="Helical" evidence="15">
    <location>
        <begin position="968"/>
        <end position="987"/>
    </location>
</feature>
<dbReference type="GO" id="GO:0005524">
    <property type="term" value="F:ATP binding"/>
    <property type="evidence" value="ECO:0007669"/>
    <property type="project" value="UniProtKB-UniRule"/>
</dbReference>
<keyword evidence="4 15" id="KW-0812">Transmembrane</keyword>
<feature type="transmembrane region" description="Helical" evidence="15">
    <location>
        <begin position="214"/>
        <end position="236"/>
    </location>
</feature>
<comment type="catalytic activity">
    <reaction evidence="12 15">
        <text>ATP + H2O + phospholipidSide 1 = ADP + phosphate + phospholipidSide 2.</text>
        <dbReference type="EC" id="7.6.2.1"/>
    </reaction>
</comment>
<comment type="subcellular location">
    <subcellularLocation>
        <location evidence="2 15">Membrane</location>
        <topology evidence="2 15">Multi-pass membrane protein</topology>
    </subcellularLocation>
</comment>
<feature type="binding site" evidence="13">
    <location>
        <position position="513"/>
    </location>
    <ligand>
        <name>ATP</name>
        <dbReference type="ChEBI" id="CHEBI:30616"/>
    </ligand>
</feature>
<feature type="compositionally biased region" description="Polar residues" evidence="16">
    <location>
        <begin position="345"/>
        <end position="357"/>
    </location>
</feature>
<keyword evidence="6 13" id="KW-0547">Nucleotide-binding</keyword>
<dbReference type="InterPro" id="IPR023298">
    <property type="entry name" value="ATPase_P-typ_TM_dom_sf"/>
</dbReference>
<evidence type="ECO:0000256" key="14">
    <source>
        <dbReference type="PIRSR" id="PIRSR606539-3"/>
    </source>
</evidence>
<dbReference type="GO" id="GO:0000287">
    <property type="term" value="F:magnesium ion binding"/>
    <property type="evidence" value="ECO:0007669"/>
    <property type="project" value="UniProtKB-UniRule"/>
</dbReference>
<feature type="transmembrane region" description="Helical" evidence="15">
    <location>
        <begin position="114"/>
        <end position="133"/>
    </location>
</feature>
<feature type="domain" description="P-type ATPase N-terminal" evidence="17">
    <location>
        <begin position="57"/>
        <end position="115"/>
    </location>
</feature>
<evidence type="ECO:0000313" key="20">
    <source>
        <dbReference type="RefSeq" id="XP_013914194.1"/>
    </source>
</evidence>
<feature type="binding site" evidence="14">
    <location>
        <position position="730"/>
    </location>
    <ligand>
        <name>Mg(2+)</name>
        <dbReference type="ChEBI" id="CHEBI:18420"/>
    </ligand>
</feature>
<dbReference type="NCBIfam" id="TIGR01652">
    <property type="entry name" value="ATPase-Plipid"/>
    <property type="match status" value="1"/>
</dbReference>
<dbReference type="SUPFAM" id="SSF81660">
    <property type="entry name" value="Metal cation-transporting ATPase, ATP-binding domain N"/>
    <property type="match status" value="1"/>
</dbReference>
<evidence type="ECO:0000256" key="4">
    <source>
        <dbReference type="ARBA" id="ARBA00022692"/>
    </source>
</evidence>
<dbReference type="InterPro" id="IPR006539">
    <property type="entry name" value="P-type_ATPase_IV"/>
</dbReference>
<sequence length="1120" mass="125974">MCSVTFLQDIHWFRRLCCQSVVSESESVESVTRRNGRKNEETTRVVLSNLSFEAKWKENPNRHYAGNKIKTTRYTFLSFIPKNIFEQFHRFANIYFVAIVVLNFVPVVNVFEPGISVLPVCVIMAITALKDAWEDFRRYKLDKEINSMGCLVYSREQPDCTRIGLDNESLLLRGCIIRNTEVAIGIVIYAGHETKAMLNNRGPRYKRSKIEQQMNMDIFFCVGLLFVMCLIGALGMEQCSSSCSEKDVTPDNKLLMKMKNLSCPPESLKSFTAGETTTSITDFFLALTLCNTVVVSTATEPRQRVTTPSLMKQSGLSLEKIHQLFQWLKLASLSQTLVQSNSDLGESINTESSTASAESKMKDECPTQSCSSLTDDESLRRESFSENDLCGVSDPSPNEGSFAGRDHGPLQGEICYEAESPDEAALVHAAHAYQFTLVSRTPEQVTVRLPEGTLLTFDLLFTLGFDSSRKRMSVVVRHPLTKEIIVYTKGADSAIMDVLEDPTKEQDLPIQCRALNITEDLGQVQYVFSDKTGTLTENKMVFRRCTINGKEFSHQENGATGIEDRLQEGVPDTIAAFKEAGIQTWVLTGDKQETAVNIAYSCKLLDQRDTVFTINTESKETCESLLDIMLEEVQKGRVIPTKIWSIFGFKLPFSWSTSGLPNPVIGLVVDGRALNTIFQGKLEHKFLQLTKYSHSVLCCRCTPLQKSMVVKLVRNQLKVLTLAVGDGANDVGMLQAADIGIGISGQEGMQAVMASDFSVSQFKHLKKLLLVHGHWCYSRLGKMVLYFFYKNVTYVNLLFWYQFFCAFSGASMIDYWQMIFFNLFFTSVPPLISGILDKDISAKTLLNIPALYKSGQNSEIYKPLTFCLVILDAFYQSLICFFIPYLVYQDSDTDVFSFGTVVNTGALLTILFHQALEIQMWTLFHGIAIIGSILLYFVFSSIYNATCVLCNHPTNPYWIMEMEFSEPSFYFTIIIMPVVALLPRYLILALQGTFKISCILKAQQLEKLPKEQQDCEIQKWKLIKEGPAIHSEDPSQLSGNICDHVALRLPETSVPQGLGPLQKEMLEERTLNEEAKDDAKRCIQKETGQLTAVEPFTGQIPQNTESSRQSHRRSVSAVTL</sequence>
<feature type="binding site" evidence="13">
    <location>
        <position position="730"/>
    </location>
    <ligand>
        <name>ATP</name>
        <dbReference type="ChEBI" id="CHEBI:30616"/>
    </ligand>
</feature>
<dbReference type="GO" id="GO:0016887">
    <property type="term" value="F:ATP hydrolysis activity"/>
    <property type="evidence" value="ECO:0007669"/>
    <property type="project" value="InterPro"/>
</dbReference>
<evidence type="ECO:0000256" key="6">
    <source>
        <dbReference type="ARBA" id="ARBA00022741"/>
    </source>
</evidence>
<dbReference type="PANTHER" id="PTHR24092:SF79">
    <property type="entry name" value="PHOSPHOLIPID-TRANSPORTING ATPASE VB"/>
    <property type="match status" value="1"/>
</dbReference>
<comment type="cofactor">
    <cofactor evidence="1 14">
        <name>Mg(2+)</name>
        <dbReference type="ChEBI" id="CHEBI:18420"/>
    </cofactor>
</comment>
<reference evidence="20" key="1">
    <citation type="submission" date="2025-08" db="UniProtKB">
        <authorList>
            <consortium name="RefSeq"/>
        </authorList>
    </citation>
    <scope>IDENTIFICATION</scope>
    <source>
        <tissue evidence="20">Skeletal muscle</tissue>
    </source>
</reference>
<dbReference type="SUPFAM" id="SSF81665">
    <property type="entry name" value="Calcium ATPase, transmembrane domain M"/>
    <property type="match status" value="2"/>
</dbReference>
<accession>A0A6I9XEW0</accession>
<evidence type="ECO:0000256" key="10">
    <source>
        <dbReference type="ARBA" id="ARBA00022989"/>
    </source>
</evidence>
<keyword evidence="8 14" id="KW-0460">Magnesium</keyword>
<dbReference type="Gene3D" id="3.40.1110.10">
    <property type="entry name" value="Calcium-transporting ATPase, cytoplasmic domain N"/>
    <property type="match status" value="2"/>
</dbReference>
<dbReference type="RefSeq" id="XP_013914194.1">
    <property type="nucleotide sequence ID" value="XM_014058719.1"/>
</dbReference>
<dbReference type="CTD" id="23120"/>
<keyword evidence="9 15" id="KW-1278">Translocase</keyword>
<evidence type="ECO:0000256" key="8">
    <source>
        <dbReference type="ARBA" id="ARBA00022842"/>
    </source>
</evidence>
<feature type="binding site" evidence="13">
    <location>
        <position position="588"/>
    </location>
    <ligand>
        <name>ATP</name>
        <dbReference type="ChEBI" id="CHEBI:30616"/>
    </ligand>
</feature>
<evidence type="ECO:0000256" key="11">
    <source>
        <dbReference type="ARBA" id="ARBA00023136"/>
    </source>
</evidence>
<keyword evidence="19" id="KW-1185">Reference proteome</keyword>
<dbReference type="GeneID" id="106542842"/>
<dbReference type="Gene3D" id="3.40.50.1000">
    <property type="entry name" value="HAD superfamily/HAD-like"/>
    <property type="match status" value="2"/>
</dbReference>